<proteinExistence type="predicted"/>
<dbReference type="RefSeq" id="WP_221272247.1">
    <property type="nucleotide sequence ID" value="NZ_AP024819.1"/>
</dbReference>
<name>A0ABM7SMI3_9HELI</name>
<protein>
    <recommendedName>
        <fullName evidence="3">Methyl-accepting chemotaxis protein</fullName>
    </recommendedName>
</protein>
<organism evidence="1 2">
    <name type="scientific">Helicobacter gastrofelis</name>
    <dbReference type="NCBI Taxonomy" id="2849642"/>
    <lineage>
        <taxon>Bacteria</taxon>
        <taxon>Pseudomonadati</taxon>
        <taxon>Campylobacterota</taxon>
        <taxon>Epsilonproteobacteria</taxon>
        <taxon>Campylobacterales</taxon>
        <taxon>Helicobacteraceae</taxon>
        <taxon>Helicobacter</taxon>
    </lineage>
</organism>
<accession>A0ABM7SMI3</accession>
<sequence>MQQRLEEIQSAFSSMNGAVKNIEGASKAVLDSLNENNASLGELSKVMATLGTQSQQMKNIA</sequence>
<dbReference type="Proteomes" id="UP000826146">
    <property type="component" value="Chromosome"/>
</dbReference>
<evidence type="ECO:0000313" key="1">
    <source>
        <dbReference type="EMBL" id="BCZ18778.1"/>
    </source>
</evidence>
<evidence type="ECO:0000313" key="2">
    <source>
        <dbReference type="Proteomes" id="UP000826146"/>
    </source>
</evidence>
<keyword evidence="2" id="KW-1185">Reference proteome</keyword>
<dbReference type="EMBL" id="AP024819">
    <property type="protein sequence ID" value="BCZ18778.1"/>
    <property type="molecule type" value="Genomic_DNA"/>
</dbReference>
<reference evidence="1 2" key="1">
    <citation type="submission" date="2021-07" db="EMBL/GenBank/DDBJ databases">
        <title>Novel Helicobacter sp. Isolated from a cat.</title>
        <authorList>
            <person name="Rimbara E."/>
            <person name="Suzuki M."/>
        </authorList>
    </citation>
    <scope>NUCLEOTIDE SEQUENCE [LARGE SCALE GENOMIC DNA]</scope>
    <source>
        <strain evidence="2">NHP19-012</strain>
    </source>
</reference>
<gene>
    <name evidence="1" type="ORF">NHP190012_04200</name>
</gene>
<evidence type="ECO:0008006" key="3">
    <source>
        <dbReference type="Google" id="ProtNLM"/>
    </source>
</evidence>